<dbReference type="EMBL" id="JBHSPF010000055">
    <property type="protein sequence ID" value="MFC5629190.1"/>
    <property type="molecule type" value="Genomic_DNA"/>
</dbReference>
<keyword evidence="4" id="KW-1185">Reference proteome</keyword>
<evidence type="ECO:0000256" key="1">
    <source>
        <dbReference type="ARBA" id="ARBA00010272"/>
    </source>
</evidence>
<sequence>MAMIDLTVTPLGTASTSMSEEVAAIWNMLEKYEGKIRYEQTAMSTLMEGDLDDIFAIVKEIHELPFQQGAKRVATNIRIDDRRDGKEQSIQEKLASAKKKMA</sequence>
<dbReference type="InterPro" id="IPR002767">
    <property type="entry name" value="Thiamine_BP"/>
</dbReference>
<dbReference type="Gene3D" id="3.30.70.930">
    <property type="match status" value="1"/>
</dbReference>
<comment type="caution">
    <text evidence="3">The sequence shown here is derived from an EMBL/GenBank/DDBJ whole genome shotgun (WGS) entry which is preliminary data.</text>
</comment>
<feature type="domain" description="Thiamine-binding protein" evidence="2">
    <location>
        <begin position="5"/>
        <end position="97"/>
    </location>
</feature>
<dbReference type="SUPFAM" id="SSF89957">
    <property type="entry name" value="MTH1187/YkoF-like"/>
    <property type="match status" value="1"/>
</dbReference>
<evidence type="ECO:0000259" key="2">
    <source>
        <dbReference type="Pfam" id="PF01910"/>
    </source>
</evidence>
<reference evidence="4" key="1">
    <citation type="journal article" date="2019" name="Int. J. Syst. Evol. Microbiol.">
        <title>The Global Catalogue of Microorganisms (GCM) 10K type strain sequencing project: providing services to taxonomists for standard genome sequencing and annotation.</title>
        <authorList>
            <consortium name="The Broad Institute Genomics Platform"/>
            <consortium name="The Broad Institute Genome Sequencing Center for Infectious Disease"/>
            <person name="Wu L."/>
            <person name="Ma J."/>
        </authorList>
    </citation>
    <scope>NUCLEOTIDE SEQUENCE [LARGE SCALE GENOMIC DNA]</scope>
    <source>
        <strain evidence="4">CGMCC 1.15790</strain>
    </source>
</reference>
<dbReference type="InterPro" id="IPR051614">
    <property type="entry name" value="UPF0045_domain"/>
</dbReference>
<evidence type="ECO:0000313" key="4">
    <source>
        <dbReference type="Proteomes" id="UP001596143"/>
    </source>
</evidence>
<dbReference type="RefSeq" id="WP_270898487.1">
    <property type="nucleotide sequence ID" value="NZ_JBHSPF010000055.1"/>
</dbReference>
<proteinExistence type="inferred from homology"/>
<dbReference type="PANTHER" id="PTHR33777">
    <property type="entry name" value="UPF0045 PROTEIN ECM15"/>
    <property type="match status" value="1"/>
</dbReference>
<dbReference type="NCBIfam" id="TIGR00106">
    <property type="entry name" value="MTH1187 family thiamine-binding protein"/>
    <property type="match status" value="1"/>
</dbReference>
<name>A0ABW0U6R9_9BACI</name>
<dbReference type="InterPro" id="IPR029756">
    <property type="entry name" value="MTH1187/YkoF-like"/>
</dbReference>
<organism evidence="3 4">
    <name type="scientific">Aliibacillus thermotolerans</name>
    <dbReference type="NCBI Taxonomy" id="1834418"/>
    <lineage>
        <taxon>Bacteria</taxon>
        <taxon>Bacillati</taxon>
        <taxon>Bacillota</taxon>
        <taxon>Bacilli</taxon>
        <taxon>Bacillales</taxon>
        <taxon>Bacillaceae</taxon>
        <taxon>Aliibacillus</taxon>
    </lineage>
</organism>
<evidence type="ECO:0000313" key="3">
    <source>
        <dbReference type="EMBL" id="MFC5629190.1"/>
    </source>
</evidence>
<comment type="similarity">
    <text evidence="1">Belongs to the UPF0045 family.</text>
</comment>
<accession>A0ABW0U6R9</accession>
<protein>
    <submittedName>
        <fullName evidence="3">MTH1187 family thiamine-binding protein</fullName>
    </submittedName>
</protein>
<dbReference type="PANTHER" id="PTHR33777:SF1">
    <property type="entry name" value="UPF0045 PROTEIN ECM15"/>
    <property type="match status" value="1"/>
</dbReference>
<gene>
    <name evidence="3" type="ORF">ACFPTR_09975</name>
</gene>
<dbReference type="Proteomes" id="UP001596143">
    <property type="component" value="Unassembled WGS sequence"/>
</dbReference>
<dbReference type="Pfam" id="PF01910">
    <property type="entry name" value="Thiamine_BP"/>
    <property type="match status" value="1"/>
</dbReference>